<evidence type="ECO:0000313" key="2">
    <source>
        <dbReference type="Proteomes" id="UP000037035"/>
    </source>
</evidence>
<evidence type="ECO:0000313" key="1">
    <source>
        <dbReference type="EMBL" id="KNZ58017.1"/>
    </source>
</evidence>
<name>A0A0L6VBT7_9BASI</name>
<accession>A0A0L6VBT7</accession>
<proteinExistence type="predicted"/>
<sequence length="100" mass="10942">MVRNHGTVPMSAMGVALGIHDNLINFNFDAPFIGGTNLILWSKHQFPQAPPSVMHLKDILAIHGMLNIVLAVPHAKETPIYSNPIVGMEKGYNPGEFRLA</sequence>
<organism evidence="1 2">
    <name type="scientific">Puccinia sorghi</name>
    <dbReference type="NCBI Taxonomy" id="27349"/>
    <lineage>
        <taxon>Eukaryota</taxon>
        <taxon>Fungi</taxon>
        <taxon>Dikarya</taxon>
        <taxon>Basidiomycota</taxon>
        <taxon>Pucciniomycotina</taxon>
        <taxon>Pucciniomycetes</taxon>
        <taxon>Pucciniales</taxon>
        <taxon>Pucciniaceae</taxon>
        <taxon>Puccinia</taxon>
    </lineage>
</organism>
<dbReference type="InterPro" id="IPR047008">
    <property type="entry name" value="XRN1_SH3_sf"/>
</dbReference>
<comment type="caution">
    <text evidence="1">The sequence shown here is derived from an EMBL/GenBank/DDBJ whole genome shotgun (WGS) entry which is preliminary data.</text>
</comment>
<dbReference type="EMBL" id="LAVV01006855">
    <property type="protein sequence ID" value="KNZ58017.1"/>
    <property type="molecule type" value="Genomic_DNA"/>
</dbReference>
<dbReference type="Gene3D" id="2.30.30.750">
    <property type="match status" value="1"/>
</dbReference>
<dbReference type="AlphaFoldDB" id="A0A0L6VBT7"/>
<dbReference type="Proteomes" id="UP000037035">
    <property type="component" value="Unassembled WGS sequence"/>
</dbReference>
<keyword evidence="2" id="KW-1185">Reference proteome</keyword>
<dbReference type="VEuPathDB" id="FungiDB:VP01_2015g3"/>
<protein>
    <submittedName>
        <fullName evidence="1">Uncharacterized protein</fullName>
    </submittedName>
</protein>
<reference evidence="1 2" key="1">
    <citation type="submission" date="2015-08" db="EMBL/GenBank/DDBJ databases">
        <title>Next Generation Sequencing and Analysis of the Genome of Puccinia sorghi L Schw, the Causal Agent of Maize Common Rust.</title>
        <authorList>
            <person name="Rochi L."/>
            <person name="Burguener G."/>
            <person name="Darino M."/>
            <person name="Turjanski A."/>
            <person name="Kreff E."/>
            <person name="Dieguez M.J."/>
            <person name="Sacco F."/>
        </authorList>
    </citation>
    <scope>NUCLEOTIDE SEQUENCE [LARGE SCALE GENOMIC DNA]</scope>
    <source>
        <strain evidence="1 2">RO10H11247</strain>
    </source>
</reference>
<gene>
    <name evidence="1" type="ORF">VP01_2015g3</name>
</gene>